<name>A0A4R6WTT5_9PROT</name>
<dbReference type="AlphaFoldDB" id="A0A4R6WTT5"/>
<dbReference type="Proteomes" id="UP000295783">
    <property type="component" value="Unassembled WGS sequence"/>
</dbReference>
<evidence type="ECO:0000313" key="1">
    <source>
        <dbReference type="EMBL" id="TDQ83458.1"/>
    </source>
</evidence>
<dbReference type="InterPro" id="IPR009922">
    <property type="entry name" value="DUF1457"/>
</dbReference>
<proteinExistence type="predicted"/>
<dbReference type="EMBL" id="SNYW01000007">
    <property type="protein sequence ID" value="TDQ83458.1"/>
    <property type="molecule type" value="Genomic_DNA"/>
</dbReference>
<organism evidence="1 2">
    <name type="scientific">Dongia mobilis</name>
    <dbReference type="NCBI Taxonomy" id="578943"/>
    <lineage>
        <taxon>Bacteria</taxon>
        <taxon>Pseudomonadati</taxon>
        <taxon>Pseudomonadota</taxon>
        <taxon>Alphaproteobacteria</taxon>
        <taxon>Rhodospirillales</taxon>
        <taxon>Dongiaceae</taxon>
        <taxon>Dongia</taxon>
    </lineage>
</organism>
<accession>A0A4R6WTT5</accession>
<sequence length="162" mass="18682">MVSVESINREPDWLPGAGPRLREIYAYWLARCRDGRPPRRADIDPLDIPRLLSRLIIVDLVPDERRFVYRLVGTKEVEVRGFDPTGKSVGEDFIGPSREDALSWYERTVRTMTPQFDARPYLSTNCKWINDATLFLPLSDDGESVNRVLVFTESTPNTRRRG</sequence>
<dbReference type="Pfam" id="PF07310">
    <property type="entry name" value="PAS_5"/>
    <property type="match status" value="1"/>
</dbReference>
<comment type="caution">
    <text evidence="1">The sequence shown here is derived from an EMBL/GenBank/DDBJ whole genome shotgun (WGS) entry which is preliminary data.</text>
</comment>
<reference evidence="1 2" key="1">
    <citation type="submission" date="2019-03" db="EMBL/GenBank/DDBJ databases">
        <title>Genomic Encyclopedia of Type Strains, Phase III (KMG-III): the genomes of soil and plant-associated and newly described type strains.</title>
        <authorList>
            <person name="Whitman W."/>
        </authorList>
    </citation>
    <scope>NUCLEOTIDE SEQUENCE [LARGE SCALE GENOMIC DNA]</scope>
    <source>
        <strain evidence="1 2">CGMCC 1.7660</strain>
    </source>
</reference>
<keyword evidence="2" id="KW-1185">Reference proteome</keyword>
<protein>
    <submittedName>
        <fullName evidence="1">PAS domain-containing protein</fullName>
    </submittedName>
</protein>
<evidence type="ECO:0000313" key="2">
    <source>
        <dbReference type="Proteomes" id="UP000295783"/>
    </source>
</evidence>
<gene>
    <name evidence="1" type="ORF">A8950_1745</name>
</gene>